<sequence length="13" mass="1631">MSMRDVDKKKVYM</sequence>
<organism evidence="1 2">
    <name type="scientific">Colletotrichum gloeosporioides (strain Cg-14)</name>
    <name type="common">Anthracnose fungus</name>
    <name type="synonym">Glomerella cingulata</name>
    <dbReference type="NCBI Taxonomy" id="1237896"/>
    <lineage>
        <taxon>Eukaryota</taxon>
        <taxon>Fungi</taxon>
        <taxon>Dikarya</taxon>
        <taxon>Ascomycota</taxon>
        <taxon>Pezizomycotina</taxon>
        <taxon>Sordariomycetes</taxon>
        <taxon>Hypocreomycetidae</taxon>
        <taxon>Glomerellales</taxon>
        <taxon>Glomerellaceae</taxon>
        <taxon>Colletotrichum</taxon>
        <taxon>Colletotrichum gloeosporioides species complex</taxon>
    </lineage>
</organism>
<protein>
    <submittedName>
        <fullName evidence="1">Uncharacterized protein</fullName>
    </submittedName>
</protein>
<comment type="caution">
    <text evidence="1">The sequence shown here is derived from an EMBL/GenBank/DDBJ whole genome shotgun (WGS) entry which is preliminary data.</text>
</comment>
<reference evidence="2" key="1">
    <citation type="journal article" date="2013" name="Mol. Plant Microbe Interact.">
        <title>Global aspects of pacC regulation of pathogenicity genes in Colletotrichum gloeosporioides as revealed by transcriptome analysis.</title>
        <authorList>
            <person name="Alkan N."/>
            <person name="Meng X."/>
            <person name="Friedlander G."/>
            <person name="Reuveni E."/>
            <person name="Sukno S."/>
            <person name="Sherman A."/>
            <person name="Thon M."/>
            <person name="Fluhr R."/>
            <person name="Prusky D."/>
        </authorList>
    </citation>
    <scope>NUCLEOTIDE SEQUENCE [LARGE SCALE GENOMIC DNA]</scope>
    <source>
        <strain evidence="2">Cg-14</strain>
    </source>
</reference>
<dbReference type="HOGENOM" id="CLU_3435954_0_0_1"/>
<dbReference type="EMBL" id="AMYD01003196">
    <property type="protein sequence ID" value="EQB46920.1"/>
    <property type="molecule type" value="Genomic_DNA"/>
</dbReference>
<accession>T0LEV6</accession>
<dbReference type="Proteomes" id="UP000015530">
    <property type="component" value="Unassembled WGS sequence"/>
</dbReference>
<name>T0LEV6_COLGC</name>
<proteinExistence type="predicted"/>
<evidence type="ECO:0000313" key="1">
    <source>
        <dbReference type="EMBL" id="EQB46920.1"/>
    </source>
</evidence>
<gene>
    <name evidence="1" type="ORF">CGLO_13996</name>
</gene>
<evidence type="ECO:0000313" key="2">
    <source>
        <dbReference type="Proteomes" id="UP000015530"/>
    </source>
</evidence>